<proteinExistence type="predicted"/>
<dbReference type="PANTHER" id="PTHR34187">
    <property type="entry name" value="FGR18P"/>
    <property type="match status" value="1"/>
</dbReference>
<reference evidence="8 9" key="1">
    <citation type="submission" date="2017-03" db="EMBL/GenBank/DDBJ databases">
        <title>Isolation of Levoglucosan Utilizing Bacteria.</title>
        <authorList>
            <person name="Arya A.S."/>
        </authorList>
    </citation>
    <scope>NUCLEOTIDE SEQUENCE [LARGE SCALE GENOMIC DNA]</scope>
    <source>
        <strain evidence="8 9">MEC069</strain>
    </source>
</reference>
<evidence type="ECO:0000313" key="9">
    <source>
        <dbReference type="Proteomes" id="UP000298246"/>
    </source>
</evidence>
<name>A0A4Y8Q8E2_9BACL</name>
<gene>
    <name evidence="8" type="ORF">B5M42_05035</name>
</gene>
<evidence type="ECO:0000256" key="4">
    <source>
        <dbReference type="ARBA" id="ARBA00022989"/>
    </source>
</evidence>
<evidence type="ECO:0000256" key="5">
    <source>
        <dbReference type="ARBA" id="ARBA00023136"/>
    </source>
</evidence>
<dbReference type="RefSeq" id="WP_134750379.1">
    <property type="nucleotide sequence ID" value="NZ_MYFO02000008.1"/>
</dbReference>
<dbReference type="OrthoDB" id="582337at2"/>
<feature type="transmembrane region" description="Helical" evidence="6">
    <location>
        <begin position="24"/>
        <end position="46"/>
    </location>
</feature>
<dbReference type="InterPro" id="IPR052053">
    <property type="entry name" value="IM_YidH-like"/>
</dbReference>
<comment type="subcellular location">
    <subcellularLocation>
        <location evidence="1">Cell membrane</location>
        <topology evidence="1">Multi-pass membrane protein</topology>
    </subcellularLocation>
</comment>
<keyword evidence="3 6" id="KW-0812">Transmembrane</keyword>
<evidence type="ECO:0000313" key="8">
    <source>
        <dbReference type="EMBL" id="TFE90635.1"/>
    </source>
</evidence>
<organism evidence="8 9">
    <name type="scientific">Paenibacillus athensensis</name>
    <dbReference type="NCBI Taxonomy" id="1967502"/>
    <lineage>
        <taxon>Bacteria</taxon>
        <taxon>Bacillati</taxon>
        <taxon>Bacillota</taxon>
        <taxon>Bacilli</taxon>
        <taxon>Bacillales</taxon>
        <taxon>Paenibacillaceae</taxon>
        <taxon>Paenibacillus</taxon>
    </lineage>
</organism>
<keyword evidence="9" id="KW-1185">Reference proteome</keyword>
<evidence type="ECO:0000256" key="6">
    <source>
        <dbReference type="SAM" id="Phobius"/>
    </source>
</evidence>
<dbReference type="PANTHER" id="PTHR34187:SF2">
    <property type="entry name" value="DUF202 DOMAIN-CONTAINING PROTEIN"/>
    <property type="match status" value="1"/>
</dbReference>
<evidence type="ECO:0000256" key="2">
    <source>
        <dbReference type="ARBA" id="ARBA00022475"/>
    </source>
</evidence>
<feature type="transmembrane region" description="Helical" evidence="6">
    <location>
        <begin position="98"/>
        <end position="122"/>
    </location>
</feature>
<keyword evidence="4 6" id="KW-1133">Transmembrane helix</keyword>
<keyword evidence="2" id="KW-1003">Cell membrane</keyword>
<evidence type="ECO:0000256" key="1">
    <source>
        <dbReference type="ARBA" id="ARBA00004651"/>
    </source>
</evidence>
<feature type="domain" description="DUF202" evidence="7">
    <location>
        <begin position="16"/>
        <end position="86"/>
    </location>
</feature>
<keyword evidence="5 6" id="KW-0472">Membrane</keyword>
<comment type="caution">
    <text evidence="8">The sequence shown here is derived from an EMBL/GenBank/DDBJ whole genome shotgun (WGS) entry which is preliminary data.</text>
</comment>
<sequence>MNPVRNSSNDSTFIQQHLANERTFLAWVRTSLTIIGIGFLAAGLVFRSGPYSQMAHGLAMVVGLGAVVLGVGILTLATRDYFQKQKGINADSFRSPTLLIWLVFAALGFIGVLLVILMFVMLL</sequence>
<dbReference type="EMBL" id="MYFO01000004">
    <property type="protein sequence ID" value="TFE90635.1"/>
    <property type="molecule type" value="Genomic_DNA"/>
</dbReference>
<dbReference type="Pfam" id="PF02656">
    <property type="entry name" value="DUF202"/>
    <property type="match status" value="1"/>
</dbReference>
<evidence type="ECO:0000256" key="3">
    <source>
        <dbReference type="ARBA" id="ARBA00022692"/>
    </source>
</evidence>
<feature type="transmembrane region" description="Helical" evidence="6">
    <location>
        <begin position="58"/>
        <end position="78"/>
    </location>
</feature>
<accession>A0A4Y8Q8E2</accession>
<evidence type="ECO:0000259" key="7">
    <source>
        <dbReference type="Pfam" id="PF02656"/>
    </source>
</evidence>
<dbReference type="Proteomes" id="UP000298246">
    <property type="component" value="Unassembled WGS sequence"/>
</dbReference>
<dbReference type="InterPro" id="IPR003807">
    <property type="entry name" value="DUF202"/>
</dbReference>
<dbReference type="GO" id="GO:0005886">
    <property type="term" value="C:plasma membrane"/>
    <property type="evidence" value="ECO:0007669"/>
    <property type="project" value="UniProtKB-SubCell"/>
</dbReference>
<protein>
    <recommendedName>
        <fullName evidence="7">DUF202 domain-containing protein</fullName>
    </recommendedName>
</protein>
<dbReference type="AlphaFoldDB" id="A0A4Y8Q8E2"/>